<keyword evidence="2 4" id="KW-0689">Ribosomal protein</keyword>
<dbReference type="Gene3D" id="3.30.70.1730">
    <property type="match status" value="1"/>
</dbReference>
<dbReference type="Pfam" id="PF00466">
    <property type="entry name" value="Ribosomal_L10"/>
    <property type="match status" value="1"/>
</dbReference>
<keyword evidence="4" id="KW-0496">Mitochondrion</keyword>
<organism evidence="4">
    <name type="scientific">Reclinomonas americana</name>
    <dbReference type="NCBI Taxonomy" id="48483"/>
    <lineage>
        <taxon>Eukaryota</taxon>
        <taxon>Discoba</taxon>
        <taxon>Jakobida</taxon>
        <taxon>Histionina</taxon>
        <taxon>Histionidae</taxon>
        <taxon>Reclinomonas</taxon>
    </lineage>
</organism>
<evidence type="ECO:0000256" key="1">
    <source>
        <dbReference type="ARBA" id="ARBA00008889"/>
    </source>
</evidence>
<comment type="similarity">
    <text evidence="1">Belongs to the universal ribosomal protein uL10 family.</text>
</comment>
<geneLocation type="mitochondrion" evidence="4"/>
<dbReference type="GO" id="GO:0005840">
    <property type="term" value="C:ribosome"/>
    <property type="evidence" value="ECO:0007669"/>
    <property type="project" value="UniProtKB-KW"/>
</dbReference>
<proteinExistence type="inferred from homology"/>
<dbReference type="SUPFAM" id="SSF160369">
    <property type="entry name" value="Ribosomal protein L10-like"/>
    <property type="match status" value="1"/>
</dbReference>
<sequence>MRKHKKLIVSEEYVHIFDTFPFVIVFHYNNTVVDSFSLEKKKQELQQFIENACIQKNIKQIPFINFKVIKNKLMKSSLEKSRYKNIINLFSGPTLLLYTTEANSFICDKIIEWKKKNKNFILLGGKYETNLVSVADLLEITKISLNKEDEIVKNISFINSSVVQLTQSLSQNQVSILNLLQVLSQKEDSKKIL</sequence>
<dbReference type="EMBL" id="AF007261">
    <property type="protein sequence ID" value="AAD11863.1"/>
    <property type="molecule type" value="Genomic_DNA"/>
</dbReference>
<accession>O21236</accession>
<dbReference type="PANTHER" id="PTHR11560">
    <property type="entry name" value="39S RIBOSOMAL PROTEIN L10, MITOCHONDRIAL"/>
    <property type="match status" value="1"/>
</dbReference>
<evidence type="ECO:0000256" key="3">
    <source>
        <dbReference type="ARBA" id="ARBA00023274"/>
    </source>
</evidence>
<evidence type="ECO:0000256" key="2">
    <source>
        <dbReference type="ARBA" id="ARBA00022980"/>
    </source>
</evidence>
<protein>
    <submittedName>
        <fullName evidence="4">Ribosomal protein L10</fullName>
    </submittedName>
</protein>
<dbReference type="InterPro" id="IPR043141">
    <property type="entry name" value="Ribosomal_uL10-like_sf"/>
</dbReference>
<dbReference type="InterPro" id="IPR001790">
    <property type="entry name" value="Ribosomal_uL10"/>
</dbReference>
<evidence type="ECO:0000313" key="4">
    <source>
        <dbReference type="EMBL" id="AAD11863.1"/>
    </source>
</evidence>
<reference evidence="4" key="1">
    <citation type="journal article" date="1997" name="Nature">
        <title>An ancestral mitochondrial DNA resembling a eubacterial genome in miniature.</title>
        <authorList>
            <person name="Lang B.F."/>
            <person name="Burger G."/>
            <person name="O'Kelly C.J."/>
            <person name="Cedergren R."/>
            <person name="Golding G.B."/>
            <person name="Lemieux C."/>
            <person name="Sankoff D."/>
            <person name="Turmel M."/>
            <person name="Gray M.W."/>
        </authorList>
    </citation>
    <scope>NUCLEOTIDE SEQUENCE</scope>
    <source>
        <strain evidence="4">ATCC50394</strain>
    </source>
</reference>
<dbReference type="RefSeq" id="NP_044748.1">
    <property type="nucleotide sequence ID" value="NC_001823.1"/>
</dbReference>
<name>O21236_RECAM</name>
<dbReference type="InterPro" id="IPR047865">
    <property type="entry name" value="Ribosomal_uL10_bac_type"/>
</dbReference>
<dbReference type="GO" id="GO:1990904">
    <property type="term" value="C:ribonucleoprotein complex"/>
    <property type="evidence" value="ECO:0007669"/>
    <property type="project" value="UniProtKB-KW"/>
</dbReference>
<keyword evidence="3" id="KW-0687">Ribonucleoprotein</keyword>
<dbReference type="PIR" id="S78130">
    <property type="entry name" value="S78130"/>
</dbReference>
<gene>
    <name evidence="4" type="primary">rpl10</name>
</gene>
<dbReference type="AlphaFoldDB" id="O21236"/>
<dbReference type="GeneID" id="801150"/>